<keyword evidence="2" id="KW-0472">Membrane</keyword>
<feature type="region of interest" description="Disordered" evidence="1">
    <location>
        <begin position="473"/>
        <end position="493"/>
    </location>
</feature>
<organism evidence="4 5">
    <name type="scientific">Rhizobium gallicum bv. gallicum R602sp</name>
    <dbReference type="NCBI Taxonomy" id="1041138"/>
    <lineage>
        <taxon>Bacteria</taxon>
        <taxon>Pseudomonadati</taxon>
        <taxon>Pseudomonadota</taxon>
        <taxon>Alphaproteobacteria</taxon>
        <taxon>Hyphomicrobiales</taxon>
        <taxon>Rhizobiaceae</taxon>
        <taxon>Rhizobium/Agrobacterium group</taxon>
        <taxon>Rhizobium</taxon>
    </lineage>
</organism>
<dbReference type="EMBL" id="CP006880">
    <property type="protein sequence ID" value="AJD44106.1"/>
    <property type="molecule type" value="Genomic_DNA"/>
</dbReference>
<dbReference type="GO" id="GO:0016491">
    <property type="term" value="F:oxidoreductase activity"/>
    <property type="evidence" value="ECO:0007669"/>
    <property type="project" value="InterPro"/>
</dbReference>
<dbReference type="KEGG" id="rga:RGR602_PC00059"/>
<feature type="transmembrane region" description="Helical" evidence="2">
    <location>
        <begin position="58"/>
        <end position="81"/>
    </location>
</feature>
<keyword evidence="2" id="KW-1133">Transmembrane helix</keyword>
<dbReference type="PROSITE" id="PS51352">
    <property type="entry name" value="THIOREDOXIN_2"/>
    <property type="match status" value="1"/>
</dbReference>
<feature type="transmembrane region" description="Helical" evidence="2">
    <location>
        <begin position="93"/>
        <end position="117"/>
    </location>
</feature>
<gene>
    <name evidence="4" type="ORF">RGR602_PC00059</name>
</gene>
<reference evidence="4 5" key="1">
    <citation type="submission" date="2013-11" db="EMBL/GenBank/DDBJ databases">
        <title>Complete genome sequence of Rhizobium gallicum bv. gallicum R602.</title>
        <authorList>
            <person name="Bustos P."/>
            <person name="Santamaria R.I."/>
            <person name="Lozano L."/>
            <person name="Acosta J.L."/>
            <person name="Ormeno-Orrillo E."/>
            <person name="Rogel M.A."/>
            <person name="Romero D."/>
            <person name="Cevallos M.A."/>
            <person name="Martinez-Romero E."/>
            <person name="Gonzalez V."/>
        </authorList>
    </citation>
    <scope>NUCLEOTIDE SEQUENCE [LARGE SCALE GENOMIC DNA]</scope>
    <source>
        <strain evidence="4 5">R602</strain>
        <plasmid evidence="4 5">pRgalR602c</plasmid>
    </source>
</reference>
<keyword evidence="2" id="KW-0812">Transmembrane</keyword>
<evidence type="ECO:0000313" key="4">
    <source>
        <dbReference type="EMBL" id="AJD44106.1"/>
    </source>
</evidence>
<dbReference type="HOGENOM" id="CLU_033708_0_0_5"/>
<evidence type="ECO:0000256" key="1">
    <source>
        <dbReference type="SAM" id="MobiDB-lite"/>
    </source>
</evidence>
<dbReference type="CDD" id="cd03012">
    <property type="entry name" value="TlpA_like_DipZ_like"/>
    <property type="match status" value="1"/>
</dbReference>
<dbReference type="InterPro" id="IPR050553">
    <property type="entry name" value="Thioredoxin_ResA/DsbE_sf"/>
</dbReference>
<evidence type="ECO:0000256" key="2">
    <source>
        <dbReference type="SAM" id="Phobius"/>
    </source>
</evidence>
<dbReference type="SUPFAM" id="SSF52833">
    <property type="entry name" value="Thioredoxin-like"/>
    <property type="match status" value="1"/>
</dbReference>
<feature type="transmembrane region" description="Helical" evidence="2">
    <location>
        <begin position="123"/>
        <end position="140"/>
    </location>
</feature>
<dbReference type="Proteomes" id="UP000031368">
    <property type="component" value="Plasmid pRgalR602c"/>
</dbReference>
<feature type="transmembrane region" description="Helical" evidence="2">
    <location>
        <begin position="175"/>
        <end position="198"/>
    </location>
</feature>
<dbReference type="PANTHER" id="PTHR42852">
    <property type="entry name" value="THIOL:DISULFIDE INTERCHANGE PROTEIN DSBE"/>
    <property type="match status" value="1"/>
</dbReference>
<dbReference type="InterPro" id="IPR000866">
    <property type="entry name" value="AhpC/TSA"/>
</dbReference>
<dbReference type="InterPro" id="IPR041017">
    <property type="entry name" value="Thioredoxin_10"/>
</dbReference>
<feature type="domain" description="Thioredoxin" evidence="3">
    <location>
        <begin position="318"/>
        <end position="469"/>
    </location>
</feature>
<dbReference type="GO" id="GO:0016209">
    <property type="term" value="F:antioxidant activity"/>
    <property type="evidence" value="ECO:0007669"/>
    <property type="project" value="InterPro"/>
</dbReference>
<dbReference type="Gene3D" id="3.40.30.10">
    <property type="entry name" value="Glutaredoxin"/>
    <property type="match status" value="1"/>
</dbReference>
<geneLocation type="plasmid" evidence="4 5">
    <name>pRgalR602c</name>
</geneLocation>
<dbReference type="InterPro" id="IPR013766">
    <property type="entry name" value="Thioredoxin_domain"/>
</dbReference>
<keyword evidence="4" id="KW-0614">Plasmid</keyword>
<dbReference type="Pfam" id="PF00578">
    <property type="entry name" value="AhpC-TSA"/>
    <property type="match status" value="1"/>
</dbReference>
<protein>
    <submittedName>
        <fullName evidence="4">Cytochrome-c biogenesis protein</fullName>
    </submittedName>
</protein>
<dbReference type="Pfam" id="PF17991">
    <property type="entry name" value="Thioredoxin_10"/>
    <property type="match status" value="1"/>
</dbReference>
<keyword evidence="5" id="KW-1185">Reference proteome</keyword>
<evidence type="ECO:0000259" key="3">
    <source>
        <dbReference type="PROSITE" id="PS51352"/>
    </source>
</evidence>
<dbReference type="Gene3D" id="2.60.120.260">
    <property type="entry name" value="Galactose-binding domain-like"/>
    <property type="match status" value="1"/>
</dbReference>
<dbReference type="PANTHER" id="PTHR42852:SF13">
    <property type="entry name" value="PROTEIN DIPZ"/>
    <property type="match status" value="1"/>
</dbReference>
<dbReference type="InterPro" id="IPR036249">
    <property type="entry name" value="Thioredoxin-like_sf"/>
</dbReference>
<accession>A0A0B4XAH1</accession>
<dbReference type="AlphaFoldDB" id="A0A0B4XAH1"/>
<feature type="transmembrane region" description="Helical" evidence="2">
    <location>
        <begin position="210"/>
        <end position="231"/>
    </location>
</feature>
<evidence type="ECO:0000313" key="5">
    <source>
        <dbReference type="Proteomes" id="UP000031368"/>
    </source>
</evidence>
<feature type="transmembrane region" description="Helical" evidence="2">
    <location>
        <begin position="252"/>
        <end position="274"/>
    </location>
</feature>
<name>A0A0B4XAH1_9HYPH</name>
<proteinExistence type="predicted"/>
<sequence length="644" mass="68807">MSFCRAPGGSYTAVHFLWKPDTSRIRRAHQIGPVAGRAPSPSRTRPTGFKETTMTLLIIAYLGGALTILSPCILPILPFVFARAGQPFIRSTLPMLIGMSGTFALVATLASVGGSWAIHANEYGRFAAILLFAVFGASLLSPRVASVITQPVVDFGNRLLNASGKPGSVPTAASSLILGVATGLLWAPCAGPILGLLLTGAALQGANLQTTFLLVAYAAGAATSLAIALLVGGKIFAGMKRSLGVSERLRQMLGAAVLAGVAVIALGLDTGLLARLSYTSTAAFEQTVLDQLHKRPAANSSVEAADRGATAAIADRNRPFRSSLPIEGGSPSLNGAVEWLNSPPLTTEQLRGKVVLVDFWTYSCINCIRTVPYVRAWSEKYKDQGLVVIGVHAPEFAFEKKIDNVKKAVEYFKIGYPVAIDNDYKIWRAFENSYWPAHYLIDAKGNIRYHHFGEGNYRQTEQAIQDLLREAGSEMPSTAPVTPDAKGAEASPDLKNVRSGETYLGYKRATSFASPENLRADAANAYSIDKPGLNEWGLSGTWTVGAEQAVLNQPDGSIVYRFSARDLHLVLGPSAAGKPVRFQVTIDGKAPGPNHGADTDADGQGTVMSTRLYQLVRQSGDVNERTFEIRFLDPGVEAYAFTFG</sequence>